<dbReference type="InterPro" id="IPR052630">
    <property type="entry name" value="TTC17"/>
</dbReference>
<dbReference type="PANTHER" id="PTHR16091">
    <property type="entry name" value="TTC17 PROTEIN"/>
    <property type="match status" value="1"/>
</dbReference>
<feature type="compositionally biased region" description="Basic and acidic residues" evidence="2">
    <location>
        <begin position="497"/>
        <end position="515"/>
    </location>
</feature>
<evidence type="ECO:0000256" key="3">
    <source>
        <dbReference type="SAM" id="SignalP"/>
    </source>
</evidence>
<proteinExistence type="predicted"/>
<name>A0AAD7YQL2_MYTSE</name>
<evidence type="ECO:0000313" key="4">
    <source>
        <dbReference type="EMBL" id="KAJ8725194.1"/>
    </source>
</evidence>
<evidence type="ECO:0008006" key="6">
    <source>
        <dbReference type="Google" id="ProtNLM"/>
    </source>
</evidence>
<dbReference type="PANTHER" id="PTHR16091:SF1">
    <property type="entry name" value="TETRATRICOPEPTIDE REPEAT PROTEIN 17"/>
    <property type="match status" value="1"/>
</dbReference>
<dbReference type="GO" id="GO:0015629">
    <property type="term" value="C:actin cytoskeleton"/>
    <property type="evidence" value="ECO:0007669"/>
    <property type="project" value="TreeGrafter"/>
</dbReference>
<dbReference type="SUPFAM" id="SSF48452">
    <property type="entry name" value="TPR-like"/>
    <property type="match status" value="1"/>
</dbReference>
<comment type="caution">
    <text evidence="4">The sequence shown here is derived from an EMBL/GenBank/DDBJ whole genome shotgun (WGS) entry which is preliminary data.</text>
</comment>
<dbReference type="InterPro" id="IPR011990">
    <property type="entry name" value="TPR-like_helical_dom_sf"/>
</dbReference>
<keyword evidence="3" id="KW-0732">Signal</keyword>
<feature type="compositionally biased region" description="Basic and acidic residues" evidence="2">
    <location>
        <begin position="523"/>
        <end position="535"/>
    </location>
</feature>
<feature type="region of interest" description="Disordered" evidence="2">
    <location>
        <begin position="494"/>
        <end position="535"/>
    </location>
</feature>
<dbReference type="AlphaFoldDB" id="A0AAD7YQL2"/>
<keyword evidence="5" id="KW-1185">Reference proteome</keyword>
<dbReference type="GO" id="GO:0030041">
    <property type="term" value="P:actin filament polymerization"/>
    <property type="evidence" value="ECO:0007669"/>
    <property type="project" value="TreeGrafter"/>
</dbReference>
<accession>A0AAD7YQL2</accession>
<gene>
    <name evidence="4" type="ORF">PYW07_016152</name>
</gene>
<dbReference type="GO" id="GO:0005737">
    <property type="term" value="C:cytoplasm"/>
    <property type="evidence" value="ECO:0007669"/>
    <property type="project" value="TreeGrafter"/>
</dbReference>
<evidence type="ECO:0000256" key="1">
    <source>
        <dbReference type="PROSITE-ProRule" id="PRU00339"/>
    </source>
</evidence>
<evidence type="ECO:0000313" key="5">
    <source>
        <dbReference type="Proteomes" id="UP001231518"/>
    </source>
</evidence>
<dbReference type="Gene3D" id="1.25.40.10">
    <property type="entry name" value="Tetratricopeptide repeat domain"/>
    <property type="match status" value="1"/>
</dbReference>
<reference evidence="4" key="1">
    <citation type="submission" date="2023-03" db="EMBL/GenBank/DDBJ databases">
        <title>Chromosome-level genomes of two armyworms, Mythimna separata and Mythimna loreyi, provide insights into the biosynthesis and reception of sex pheromones.</title>
        <authorList>
            <person name="Zhao H."/>
        </authorList>
    </citation>
    <scope>NUCLEOTIDE SEQUENCE</scope>
    <source>
        <strain evidence="4">BeijingLab</strain>
        <tissue evidence="4">Pupa</tissue>
    </source>
</reference>
<dbReference type="EMBL" id="JARGEI010000010">
    <property type="protein sequence ID" value="KAJ8725194.1"/>
    <property type="molecule type" value="Genomic_DNA"/>
</dbReference>
<feature type="repeat" description="TPR" evidence="1">
    <location>
        <begin position="277"/>
        <end position="310"/>
    </location>
</feature>
<dbReference type="PROSITE" id="PS50005">
    <property type="entry name" value="TPR"/>
    <property type="match status" value="1"/>
</dbReference>
<organism evidence="4 5">
    <name type="scientific">Mythimna separata</name>
    <name type="common">Oriental armyworm</name>
    <name type="synonym">Pseudaletia separata</name>
    <dbReference type="NCBI Taxonomy" id="271217"/>
    <lineage>
        <taxon>Eukaryota</taxon>
        <taxon>Metazoa</taxon>
        <taxon>Ecdysozoa</taxon>
        <taxon>Arthropoda</taxon>
        <taxon>Hexapoda</taxon>
        <taxon>Insecta</taxon>
        <taxon>Pterygota</taxon>
        <taxon>Neoptera</taxon>
        <taxon>Endopterygota</taxon>
        <taxon>Lepidoptera</taxon>
        <taxon>Glossata</taxon>
        <taxon>Ditrysia</taxon>
        <taxon>Noctuoidea</taxon>
        <taxon>Noctuidae</taxon>
        <taxon>Noctuinae</taxon>
        <taxon>Hadenini</taxon>
        <taxon>Mythimna</taxon>
    </lineage>
</organism>
<feature type="chain" id="PRO_5041952302" description="Tetratricopeptide repeat protein 17" evidence="3">
    <location>
        <begin position="20"/>
        <end position="1184"/>
    </location>
</feature>
<feature type="signal peptide" evidence="3">
    <location>
        <begin position="1"/>
        <end position="19"/>
    </location>
</feature>
<keyword evidence="1" id="KW-0802">TPR repeat</keyword>
<dbReference type="InterPro" id="IPR019734">
    <property type="entry name" value="TPR_rpt"/>
</dbReference>
<dbReference type="Proteomes" id="UP001231518">
    <property type="component" value="Chromosome 7"/>
</dbReference>
<sequence length="1184" mass="135582">MEFMRLWWLFSFCTIQTKGSTHWMVTEGGLIQPRLESPFEMARPYDLLAFLNQDTRWENILNIHHNLSLRQQIIRGLWAELERDTNIHMLLNEDDYCVRAGQINTIDWYTSSLEEGKTKIGTEDFTVRHLNYGDADVPDCKRISSLTFSMCAFEHLESLKQRENLSANPETSLPEHMSPKSSDITEMSVDQFGHWLAGVLRKNSSSWLHYNMASLYWRVRGNAPKAIECSRRAVHYAPREYKDIALLSMGLILHRSKVSEDAVIVLGAAVDHDHHCPINHFILANAFAVVGDFNSSLKHFDTCLKLNPSFELAEKHRYGMLCHKYMLGKMQVVKETLKRLREELTQYTDREAHWLKSQAAFLRTMKQIDDFDYRDLAKNFDKMSELTGLNIKELKKEGEKYSLVQYFLDGPTYNENWLKETGVHALESAYNLQRLIKHIGRHANLGTDIGYIVPQGDHLKLTDGQILKEIGPTPTFPDLFPDLAKEFSANPFFDEEVDKHKGERSKGEKTIEQEAPKAPLKGKKTEPVPPPEKKAATDYEESIAEYDTGMIIYPPSLKISRTREEFDKDPEWPTNKHCKDNSESFPENLEAVYQIFLPFENKGIRLRTLLTDKIGVPANVEHELPWHPPTCPNDKEAATFTQKKSQKPQIFSDVIVTDHLRQKLLEYVANGDMESVRNMQDAEVGQRIYSAMQMKLAPKWLLYTLSSLYWRVRGNNVNALHCILTASRTVDSRFKDIVLVSLASIYLEMGYFDEALAAAEEAFKMSLYEPSTNFILAELNMIKKHRNTHMFHLKQVIRVDPMFMGGLARNMLYGWSCLFRQVNVLQDLEFGEGDICTQVEPGMSMVCEKDGTNCHLTNIQCYGHERESSTLVRMLELKDDNIQGAPVEDMNDGIFDRFTKEMPKDRSDKAAHLKNFEAMMKTVGKELKGCGDRGCESIQPEDLALTEEDCTYQHLELGYWLHIISFRELLADADLKLPSEIISMTPGNKKIPECRLTVEPSKDFFIERFMKVDTEGWEPVLSLMHQFAEVFNFYDYVALGAKIARYVELHPECWAGAAVAGWWCGAGGRGACAARCLSAAHARTPPNHAPHSARALTALLHIQNKIKDAKEIAYLSFYTKPKSRIESFLVAVSHTYLSEYEPAVWMYRYSLTFDEKFLPAKACLHATMCLMLFGDAAKAKPKEN</sequence>
<protein>
    <recommendedName>
        <fullName evidence="6">Tetratricopeptide repeat protein 17</fullName>
    </recommendedName>
</protein>
<evidence type="ECO:0000256" key="2">
    <source>
        <dbReference type="SAM" id="MobiDB-lite"/>
    </source>
</evidence>